<feature type="coiled-coil region" evidence="11">
    <location>
        <begin position="154"/>
        <end position="181"/>
    </location>
</feature>
<dbReference type="PANTHER" id="PTHR34990">
    <property type="entry name" value="UDP-2,3-DIACYLGLUCOSAMINE HYDROLASE-RELATED"/>
    <property type="match status" value="1"/>
</dbReference>
<feature type="binding site" evidence="10">
    <location>
        <position position="175"/>
    </location>
    <ligand>
        <name>substrate</name>
    </ligand>
</feature>
<comment type="cofactor">
    <cofactor evidence="10">
        <name>Mn(2+)</name>
        <dbReference type="ChEBI" id="CHEBI:29035"/>
    </cofactor>
    <text evidence="10">Binds 2 Mn(2+) ions per subunit in a binuclear metal center.</text>
</comment>
<evidence type="ECO:0000256" key="4">
    <source>
        <dbReference type="ARBA" id="ARBA00022556"/>
    </source>
</evidence>
<feature type="binding site" evidence="10">
    <location>
        <position position="205"/>
    </location>
    <ligand>
        <name>Mn(2+)</name>
        <dbReference type="ChEBI" id="CHEBI:29035"/>
        <label>1</label>
    </ligand>
</feature>
<dbReference type="Pfam" id="PF00149">
    <property type="entry name" value="Metallophos"/>
    <property type="match status" value="1"/>
</dbReference>
<evidence type="ECO:0000256" key="9">
    <source>
        <dbReference type="ARBA" id="ARBA00023211"/>
    </source>
</evidence>
<evidence type="ECO:0000256" key="2">
    <source>
        <dbReference type="ARBA" id="ARBA00022516"/>
    </source>
</evidence>
<dbReference type="OrthoDB" id="9783283at2"/>
<comment type="caution">
    <text evidence="13">The sequence shown here is derived from an EMBL/GenBank/DDBJ whole genome shotgun (WGS) entry which is preliminary data.</text>
</comment>
<comment type="subcellular location">
    <subcellularLocation>
        <location evidence="10">Cell inner membrane</location>
        <topology evidence="10">Peripheral membrane protein</topology>
        <orientation evidence="10">Cytoplasmic side</orientation>
    </subcellularLocation>
</comment>
<dbReference type="GO" id="GO:0030145">
    <property type="term" value="F:manganese ion binding"/>
    <property type="evidence" value="ECO:0007669"/>
    <property type="project" value="UniProtKB-UniRule"/>
</dbReference>
<sequence>MGAAPAAAPALFLSDLHLSEEHPGTIAAFLGFLAGPARQAASVWILGDLFEYWAGDDDLAAPLNATVCVALRALSDAGTQVAFMRGNRDVLIGHAFAQAAGLRLLPDPCEIRIDGRRLLLSHGDALCTDDLAYQAYRRQVQDTDWQRAFLARPLAERKAFIESLRQRSEEAKREKAMAIMDVNPDAVVDLLRAHDEPLLIHGHTHRPARHHHLVDGKDCERWVLPDWHDSARYLEYSNGGLHRREWKPV</sequence>
<evidence type="ECO:0000256" key="8">
    <source>
        <dbReference type="ARBA" id="ARBA00023136"/>
    </source>
</evidence>
<evidence type="ECO:0000256" key="3">
    <source>
        <dbReference type="ARBA" id="ARBA00022519"/>
    </source>
</evidence>
<dbReference type="InterPro" id="IPR029052">
    <property type="entry name" value="Metallo-depent_PP-like"/>
</dbReference>
<dbReference type="CDD" id="cd07398">
    <property type="entry name" value="MPP_YbbF-LpxH"/>
    <property type="match status" value="1"/>
</dbReference>
<evidence type="ECO:0000256" key="5">
    <source>
        <dbReference type="ARBA" id="ARBA00022723"/>
    </source>
</evidence>
<keyword evidence="9 10" id="KW-0464">Manganese</keyword>
<feature type="binding site" evidence="10">
    <location>
        <position position="87"/>
    </location>
    <ligand>
        <name>Mn(2+)</name>
        <dbReference type="ChEBI" id="CHEBI:29035"/>
        <label>2</label>
    </ligand>
</feature>
<keyword evidence="3 10" id="KW-0997">Cell inner membrane</keyword>
<evidence type="ECO:0000313" key="14">
    <source>
        <dbReference type="Proteomes" id="UP000295129"/>
    </source>
</evidence>
<dbReference type="UniPathway" id="UPA00359">
    <property type="reaction ID" value="UER00480"/>
</dbReference>
<keyword evidence="1 10" id="KW-1003">Cell membrane</keyword>
<keyword evidence="5 10" id="KW-0479">Metal-binding</keyword>
<evidence type="ECO:0000256" key="10">
    <source>
        <dbReference type="HAMAP-Rule" id="MF_00575"/>
    </source>
</evidence>
<keyword evidence="6 10" id="KW-0378">Hydrolase</keyword>
<keyword evidence="7 10" id="KW-0443">Lipid metabolism</keyword>
<dbReference type="InterPro" id="IPR043461">
    <property type="entry name" value="LpxH-like"/>
</dbReference>
<feature type="binding site" evidence="10">
    <location>
        <begin position="87"/>
        <end position="88"/>
    </location>
    <ligand>
        <name>substrate</name>
    </ligand>
</feature>
<feature type="binding site" evidence="10">
    <location>
        <position position="130"/>
    </location>
    <ligand>
        <name>substrate</name>
    </ligand>
</feature>
<dbReference type="EC" id="3.6.1.54" evidence="10"/>
<organism evidence="13 14">
    <name type="scientific">Azoarcus indigens</name>
    <dbReference type="NCBI Taxonomy" id="29545"/>
    <lineage>
        <taxon>Bacteria</taxon>
        <taxon>Pseudomonadati</taxon>
        <taxon>Pseudomonadota</taxon>
        <taxon>Betaproteobacteria</taxon>
        <taxon>Rhodocyclales</taxon>
        <taxon>Zoogloeaceae</taxon>
        <taxon>Azoarcus</taxon>
    </lineage>
</organism>
<comment type="function">
    <text evidence="10">Hydrolyzes the pyrophosphate bond of UDP-2,3-diacylglucosamine to yield 2,3-diacylglucosamine 1-phosphate (lipid X) and UMP by catalyzing the attack of water at the alpha-P atom. Involved in the biosynthesis of lipid A, a phosphorylated glycolipid that anchors the lipopolysaccharide to the outer membrane of the cell.</text>
</comment>
<accession>A0A4R6DVQ6</accession>
<evidence type="ECO:0000256" key="1">
    <source>
        <dbReference type="ARBA" id="ARBA00022475"/>
    </source>
</evidence>
<dbReference type="EMBL" id="SNVV01000012">
    <property type="protein sequence ID" value="TDN49267.1"/>
    <property type="molecule type" value="Genomic_DNA"/>
</dbReference>
<comment type="pathway">
    <text evidence="10">Glycolipid biosynthesis; lipid IV(A) biosynthesis; lipid IV(A) from (3R)-3-hydroxytetradecanoyl-[acyl-carrier-protein] and UDP-N-acetyl-alpha-D-glucosamine: step 4/6.</text>
</comment>
<feature type="binding site" evidence="10">
    <location>
        <position position="122"/>
    </location>
    <ligand>
        <name>Mn(2+)</name>
        <dbReference type="ChEBI" id="CHEBI:29035"/>
        <label>2</label>
    </ligand>
</feature>
<dbReference type="GO" id="GO:0005737">
    <property type="term" value="C:cytoplasm"/>
    <property type="evidence" value="ECO:0007669"/>
    <property type="project" value="InterPro"/>
</dbReference>
<feature type="binding site" evidence="10">
    <location>
        <position position="17"/>
    </location>
    <ligand>
        <name>Mn(2+)</name>
        <dbReference type="ChEBI" id="CHEBI:29035"/>
        <label>1</label>
    </ligand>
</feature>
<feature type="binding site" evidence="10">
    <location>
        <position position="168"/>
    </location>
    <ligand>
        <name>substrate</name>
    </ligand>
</feature>
<dbReference type="GO" id="GO:0008758">
    <property type="term" value="F:UDP-2,3-diacylglucosamine hydrolase activity"/>
    <property type="evidence" value="ECO:0007669"/>
    <property type="project" value="UniProtKB-UniRule"/>
</dbReference>
<evidence type="ECO:0000256" key="6">
    <source>
        <dbReference type="ARBA" id="ARBA00022801"/>
    </source>
</evidence>
<dbReference type="GO" id="GO:0019897">
    <property type="term" value="C:extrinsic component of plasma membrane"/>
    <property type="evidence" value="ECO:0007669"/>
    <property type="project" value="UniProtKB-UniRule"/>
</dbReference>
<dbReference type="PANTHER" id="PTHR34990:SF1">
    <property type="entry name" value="UDP-2,3-DIACYLGLUCOSAMINE HYDROLASE"/>
    <property type="match status" value="1"/>
</dbReference>
<feature type="binding site" evidence="10">
    <location>
        <position position="203"/>
    </location>
    <ligand>
        <name>Mn(2+)</name>
        <dbReference type="ChEBI" id="CHEBI:29035"/>
        <label>2</label>
    </ligand>
</feature>
<dbReference type="SUPFAM" id="SSF56300">
    <property type="entry name" value="Metallo-dependent phosphatases"/>
    <property type="match status" value="1"/>
</dbReference>
<comment type="catalytic activity">
    <reaction evidence="10">
        <text>UDP-2-N,3-O-bis[(3R)-3-hydroxytetradecanoyl]-alpha-D-glucosamine + H2O = 2-N,3-O-bis[(3R)-3-hydroxytetradecanoyl]-alpha-D-glucosaminyl 1-phosphate + UMP + 2 H(+)</text>
        <dbReference type="Rhea" id="RHEA:25213"/>
        <dbReference type="ChEBI" id="CHEBI:15377"/>
        <dbReference type="ChEBI" id="CHEBI:15378"/>
        <dbReference type="ChEBI" id="CHEBI:57865"/>
        <dbReference type="ChEBI" id="CHEBI:57957"/>
        <dbReference type="ChEBI" id="CHEBI:78847"/>
        <dbReference type="EC" id="3.6.1.54"/>
    </reaction>
</comment>
<dbReference type="NCBIfam" id="NF003743">
    <property type="entry name" value="PRK05340.1"/>
    <property type="match status" value="1"/>
</dbReference>
<evidence type="ECO:0000313" key="13">
    <source>
        <dbReference type="EMBL" id="TDN49267.1"/>
    </source>
</evidence>
<feature type="binding site" evidence="10">
    <location>
        <position position="203"/>
    </location>
    <ligand>
        <name>substrate</name>
    </ligand>
</feature>
<reference evidence="13 14" key="1">
    <citation type="submission" date="2019-03" db="EMBL/GenBank/DDBJ databases">
        <title>Genomic Encyclopedia of Type Strains, Phase IV (KMG-IV): sequencing the most valuable type-strain genomes for metagenomic binning, comparative biology and taxonomic classification.</title>
        <authorList>
            <person name="Goeker M."/>
        </authorList>
    </citation>
    <scope>NUCLEOTIDE SEQUENCE [LARGE SCALE GENOMIC DNA]</scope>
    <source>
        <strain evidence="13 14">DSM 12121</strain>
    </source>
</reference>
<keyword evidence="2 10" id="KW-0444">Lipid biosynthesis</keyword>
<evidence type="ECO:0000259" key="12">
    <source>
        <dbReference type="Pfam" id="PF00149"/>
    </source>
</evidence>
<keyword evidence="11" id="KW-0175">Coiled coil</keyword>
<feature type="binding site" evidence="10">
    <location>
        <position position="48"/>
    </location>
    <ligand>
        <name>Mn(2+)</name>
        <dbReference type="ChEBI" id="CHEBI:29035"/>
        <label>2</label>
    </ligand>
</feature>
<dbReference type="HAMAP" id="MF_00575">
    <property type="entry name" value="LpxH"/>
    <property type="match status" value="1"/>
</dbReference>
<dbReference type="InterPro" id="IPR010138">
    <property type="entry name" value="UDP-diacylglucosamine_Hdrlase"/>
</dbReference>
<evidence type="ECO:0000256" key="11">
    <source>
        <dbReference type="SAM" id="Coils"/>
    </source>
</evidence>
<proteinExistence type="inferred from homology"/>
<dbReference type="RefSeq" id="WP_133592794.1">
    <property type="nucleotide sequence ID" value="NZ_SNVV01000012.1"/>
</dbReference>
<dbReference type="Proteomes" id="UP000295129">
    <property type="component" value="Unassembled WGS sequence"/>
</dbReference>
<feature type="binding site" evidence="10">
    <location>
        <position position="48"/>
    </location>
    <ligand>
        <name>Mn(2+)</name>
        <dbReference type="ChEBI" id="CHEBI:29035"/>
        <label>1</label>
    </ligand>
</feature>
<evidence type="ECO:0000256" key="7">
    <source>
        <dbReference type="ARBA" id="ARBA00023098"/>
    </source>
</evidence>
<comment type="similarity">
    <text evidence="10">Belongs to the LpxH family.</text>
</comment>
<keyword evidence="8 10" id="KW-0472">Membrane</keyword>
<dbReference type="InterPro" id="IPR004843">
    <property type="entry name" value="Calcineurin-like_PHP"/>
</dbReference>
<dbReference type="AlphaFoldDB" id="A0A4R6DVQ6"/>
<gene>
    <name evidence="10" type="primary">lpxH</name>
    <name evidence="13" type="ORF">C7389_112122</name>
</gene>
<dbReference type="NCBIfam" id="TIGR01854">
    <property type="entry name" value="lipid_A_lpxH"/>
    <property type="match status" value="1"/>
</dbReference>
<feature type="domain" description="Calcineurin-like phosphoesterase" evidence="12">
    <location>
        <begin position="10"/>
        <end position="207"/>
    </location>
</feature>
<protein>
    <recommendedName>
        <fullName evidence="10">UDP-2,3-diacylglucosamine hydrolase</fullName>
        <ecNumber evidence="10">3.6.1.54</ecNumber>
    </recommendedName>
    <alternativeName>
        <fullName evidence="10">UDP-2,3-diacylglucosamine diphosphatase</fullName>
    </alternativeName>
</protein>
<feature type="binding site" evidence="10">
    <location>
        <position position="15"/>
    </location>
    <ligand>
        <name>Mn(2+)</name>
        <dbReference type="ChEBI" id="CHEBI:29035"/>
        <label>1</label>
    </ligand>
</feature>
<name>A0A4R6DVQ6_9RHOO</name>
<keyword evidence="14" id="KW-1185">Reference proteome</keyword>
<dbReference type="Gene3D" id="3.60.21.10">
    <property type="match status" value="1"/>
</dbReference>
<dbReference type="GO" id="GO:0009245">
    <property type="term" value="P:lipid A biosynthetic process"/>
    <property type="evidence" value="ECO:0007669"/>
    <property type="project" value="UniProtKB-UniRule"/>
</dbReference>
<keyword evidence="4 10" id="KW-0441">Lipid A biosynthesis</keyword>
<feature type="binding site" evidence="10">
    <location>
        <position position="172"/>
    </location>
    <ligand>
        <name>substrate</name>
    </ligand>
</feature>